<sequence>MPAPTRPVRLFIGSSSEGQRVAANLQDQLETRRICEVVLWQHVFEPSGYALPSLLEVARDVDYAVLIATPDDMTVSRGAESAAVRDNVILEFGLFAGALGLERTFLLATSSELRLPSDVFGLTRLHYTERSDNNIAAALNSAVLSVERAILKHGRTNRGGEAITLDEPNGGHDVGVVASRPKTKTAKTAGSGSRSARTGRRTAIQSDGLESKVLHQELELLFDNAVSQGWKFLANNKKTLQLASPKGRTFDMSKGAPVKTREDLRDFAAELNRAGLRVNMALLRPPAESPFLD</sequence>
<feature type="domain" description="CD-NTase-associated protein 12/Pycsar effector protein TIR" evidence="2">
    <location>
        <begin position="9"/>
        <end position="128"/>
    </location>
</feature>
<evidence type="ECO:0000256" key="1">
    <source>
        <dbReference type="SAM" id="MobiDB-lite"/>
    </source>
</evidence>
<reference evidence="3 4" key="1">
    <citation type="submission" date="2021-05" db="EMBL/GenBank/DDBJ databases">
        <title>Complete genome of Nocardioides aquaticus KCTC 9944T isolated from meromictic and hypersaline Ekho Lake, Antarctica.</title>
        <authorList>
            <person name="Hwang K."/>
            <person name="Kim K.M."/>
            <person name="Choe H."/>
        </authorList>
    </citation>
    <scope>NUCLEOTIDE SEQUENCE [LARGE SCALE GENOMIC DNA]</scope>
    <source>
        <strain evidence="3 4">KCTC 9944</strain>
    </source>
</reference>
<proteinExistence type="predicted"/>
<gene>
    <name evidence="3" type="ORF">ENKNEFLB_02861</name>
</gene>
<feature type="region of interest" description="Disordered" evidence="1">
    <location>
        <begin position="182"/>
        <end position="202"/>
    </location>
</feature>
<keyword evidence="4" id="KW-1185">Reference proteome</keyword>
<dbReference type="RefSeq" id="WP_214056007.1">
    <property type="nucleotide sequence ID" value="NZ_BAAAHS010000304.1"/>
</dbReference>
<organism evidence="3 4">
    <name type="scientific">Nocardioides aquaticus</name>
    <dbReference type="NCBI Taxonomy" id="160826"/>
    <lineage>
        <taxon>Bacteria</taxon>
        <taxon>Bacillati</taxon>
        <taxon>Actinomycetota</taxon>
        <taxon>Actinomycetes</taxon>
        <taxon>Propionibacteriales</taxon>
        <taxon>Nocardioidaceae</taxon>
        <taxon>Nocardioides</taxon>
    </lineage>
</organism>
<dbReference type="EMBL" id="CP075371">
    <property type="protein sequence ID" value="QVT80462.1"/>
    <property type="molecule type" value="Genomic_DNA"/>
</dbReference>
<evidence type="ECO:0000313" key="3">
    <source>
        <dbReference type="EMBL" id="QVT80462.1"/>
    </source>
</evidence>
<dbReference type="Proteomes" id="UP000679307">
    <property type="component" value="Chromosome"/>
</dbReference>
<evidence type="ECO:0000313" key="4">
    <source>
        <dbReference type="Proteomes" id="UP000679307"/>
    </source>
</evidence>
<accession>A0ABX8EMX8</accession>
<protein>
    <recommendedName>
        <fullName evidence="2">CD-NTase-associated protein 12/Pycsar effector protein TIR domain-containing protein</fullName>
    </recommendedName>
</protein>
<dbReference type="InterPro" id="IPR019302">
    <property type="entry name" value="CAP12/PCTIR_TIR_dom"/>
</dbReference>
<name>A0ABX8EMX8_9ACTN</name>
<dbReference type="Pfam" id="PF10137">
    <property type="entry name" value="CAP12-PCTIR_TIR"/>
    <property type="match status" value="1"/>
</dbReference>
<evidence type="ECO:0000259" key="2">
    <source>
        <dbReference type="Pfam" id="PF10137"/>
    </source>
</evidence>